<dbReference type="STRING" id="709323.GCA_001047135_01674"/>
<proteinExistence type="predicted"/>
<gene>
    <name evidence="1" type="ORF">FTRO_0610010</name>
</gene>
<reference evidence="1" key="1">
    <citation type="journal article" date="2015" name="BMC Genomics">
        <title>Comparative genomics of Fructobacillus spp. and Leuconostoc spp. reveals niche-specific evolution of Fructobacillus spp.</title>
        <authorList>
            <person name="Endo A."/>
            <person name="Tanizawa Y."/>
            <person name="Tanaka N."/>
            <person name="Maeno S."/>
            <person name="Kumar H."/>
            <person name="Shiwa Y."/>
            <person name="Okada S."/>
            <person name="Yoshikawa H."/>
            <person name="Dicks L."/>
            <person name="Nakagawa J."/>
            <person name="Arita M."/>
        </authorList>
    </citation>
    <scope>NUCLEOTIDE SEQUENCE [LARGE SCALE GENOMIC DNA]</scope>
    <source>
        <strain evidence="1">F214-1</strain>
    </source>
</reference>
<name>A0A3F3H4M5_9LACO</name>
<accession>A0A3F3H4M5</accession>
<sequence>FEIDKERPRVEIRAVKLNM</sequence>
<evidence type="ECO:0000313" key="1">
    <source>
        <dbReference type="EMBL" id="GAP05126.1"/>
    </source>
</evidence>
<dbReference type="AlphaFoldDB" id="A0A3F3H4M5"/>
<protein>
    <submittedName>
        <fullName evidence="1">Uncharacterized protein</fullName>
    </submittedName>
</protein>
<feature type="non-terminal residue" evidence="1">
    <location>
        <position position="1"/>
    </location>
</feature>
<dbReference type="Proteomes" id="UP000064514">
    <property type="component" value="Unassembled WGS sequence"/>
</dbReference>
<organism evidence="1">
    <name type="scientific">Fructobacillus tropaeoli</name>
    <dbReference type="NCBI Taxonomy" id="709323"/>
    <lineage>
        <taxon>Bacteria</taxon>
        <taxon>Bacillati</taxon>
        <taxon>Bacillota</taxon>
        <taxon>Bacilli</taxon>
        <taxon>Lactobacillales</taxon>
        <taxon>Lactobacillaceae</taxon>
        <taxon>Fructobacillus</taxon>
    </lineage>
</organism>
<dbReference type="EMBL" id="DF968138">
    <property type="protein sequence ID" value="GAP05126.1"/>
    <property type="molecule type" value="Genomic_DNA"/>
</dbReference>